<accession>B6QEC5</accession>
<name>B6QEC5_TALMQ</name>
<reference evidence="4" key="1">
    <citation type="journal article" date="2015" name="Genome Announc.">
        <title>Genome sequence of the AIDS-associated pathogen Penicillium marneffei (ATCC18224) and its near taxonomic relative Talaromyces stipitatus (ATCC10500).</title>
        <authorList>
            <person name="Nierman W.C."/>
            <person name="Fedorova-Abrams N.D."/>
            <person name="Andrianopoulos A."/>
        </authorList>
    </citation>
    <scope>NUCLEOTIDE SEQUENCE [LARGE SCALE GENOMIC DNA]</scope>
    <source>
        <strain evidence="4">ATCC 18224 / CBS 334.59 / QM 7333</strain>
    </source>
</reference>
<dbReference type="GO" id="GO:0016491">
    <property type="term" value="F:oxidoreductase activity"/>
    <property type="evidence" value="ECO:0007669"/>
    <property type="project" value="InterPro"/>
</dbReference>
<evidence type="ECO:0000256" key="2">
    <source>
        <dbReference type="SAM" id="Phobius"/>
    </source>
</evidence>
<dbReference type="PANTHER" id="PTHR34598">
    <property type="entry name" value="BLL6449 PROTEIN"/>
    <property type="match status" value="1"/>
</dbReference>
<keyword evidence="2" id="KW-0812">Transmembrane</keyword>
<keyword evidence="2" id="KW-1133">Transmembrane helix</keyword>
<proteinExistence type="inferred from homology"/>
<dbReference type="Proteomes" id="UP000001294">
    <property type="component" value="Unassembled WGS sequence"/>
</dbReference>
<dbReference type="InterPro" id="IPR044053">
    <property type="entry name" value="AsaB-like"/>
</dbReference>
<organism evidence="3 4">
    <name type="scientific">Talaromyces marneffei (strain ATCC 18224 / CBS 334.59 / QM 7333)</name>
    <name type="common">Penicillium marneffei</name>
    <dbReference type="NCBI Taxonomy" id="441960"/>
    <lineage>
        <taxon>Eukaryota</taxon>
        <taxon>Fungi</taxon>
        <taxon>Dikarya</taxon>
        <taxon>Ascomycota</taxon>
        <taxon>Pezizomycotina</taxon>
        <taxon>Eurotiomycetes</taxon>
        <taxon>Eurotiomycetidae</taxon>
        <taxon>Eurotiales</taxon>
        <taxon>Trichocomaceae</taxon>
        <taxon>Talaromyces</taxon>
        <taxon>Talaromyces sect. Talaromyces</taxon>
    </lineage>
</organism>
<dbReference type="EMBL" id="DS995901">
    <property type="protein sequence ID" value="EEA23931.1"/>
    <property type="molecule type" value="Genomic_DNA"/>
</dbReference>
<keyword evidence="4" id="KW-1185">Reference proteome</keyword>
<dbReference type="STRING" id="441960.B6QEC5"/>
<evidence type="ECO:0000313" key="3">
    <source>
        <dbReference type="EMBL" id="EEA23931.1"/>
    </source>
</evidence>
<protein>
    <submittedName>
        <fullName evidence="3">Uncharacterized protein</fullName>
    </submittedName>
</protein>
<evidence type="ECO:0000313" key="4">
    <source>
        <dbReference type="Proteomes" id="UP000001294"/>
    </source>
</evidence>
<comment type="similarity">
    <text evidence="1">Belongs to the asaB hydroxylase/desaturase family.</text>
</comment>
<gene>
    <name evidence="3" type="ORF">PMAA_079540</name>
</gene>
<dbReference type="HOGENOM" id="CLU_1190247_0_0_1"/>
<sequence>MCRKGVEFAESASSLETSPMKLLLFDYAPNCKRVFIFDHTIRSITPGTKRPPLTRCHLDQSPTSSVGRVRYHPGEEANVLQQRRYSFINIRVPLSGPVVEYPLGIGSSTYPHHTGETSGVIYNEGYHWYYWSGVDAHARITLQCFDSEALSSGCKGKVLGGGALDSAFEDLRTPKDAPRKLDWSSSSKVFLSLAASEFYGNAAAKFLLSQSSMATFYFIVSILLLALHDFRMK</sequence>
<evidence type="ECO:0000256" key="1">
    <source>
        <dbReference type="ARBA" id="ARBA00023604"/>
    </source>
</evidence>
<dbReference type="VEuPathDB" id="FungiDB:PMAA_079540"/>
<keyword evidence="2" id="KW-0472">Membrane</keyword>
<dbReference type="PhylomeDB" id="B6QEC5"/>
<dbReference type="PANTHER" id="PTHR34598:SF1">
    <property type="entry name" value="PUTATIVE (AFU_ORTHOLOGUE AFUA_3G13140)-RELATED"/>
    <property type="match status" value="1"/>
</dbReference>
<feature type="transmembrane region" description="Helical" evidence="2">
    <location>
        <begin position="206"/>
        <end position="227"/>
    </location>
</feature>
<dbReference type="AlphaFoldDB" id="B6QEC5"/>